<evidence type="ECO:0000256" key="1">
    <source>
        <dbReference type="SAM" id="Phobius"/>
    </source>
</evidence>
<name>V4C0Y5_LOTGI</name>
<dbReference type="GeneID" id="20248837"/>
<reference evidence="2 3" key="1">
    <citation type="journal article" date="2013" name="Nature">
        <title>Insights into bilaterian evolution from three spiralian genomes.</title>
        <authorList>
            <person name="Simakov O."/>
            <person name="Marletaz F."/>
            <person name="Cho S.J."/>
            <person name="Edsinger-Gonzales E."/>
            <person name="Havlak P."/>
            <person name="Hellsten U."/>
            <person name="Kuo D.H."/>
            <person name="Larsson T."/>
            <person name="Lv J."/>
            <person name="Arendt D."/>
            <person name="Savage R."/>
            <person name="Osoegawa K."/>
            <person name="de Jong P."/>
            <person name="Grimwood J."/>
            <person name="Chapman J.A."/>
            <person name="Shapiro H."/>
            <person name="Aerts A."/>
            <person name="Otillar R.P."/>
            <person name="Terry A.Y."/>
            <person name="Boore J.L."/>
            <person name="Grigoriev I.V."/>
            <person name="Lindberg D.R."/>
            <person name="Seaver E.C."/>
            <person name="Weisblat D.A."/>
            <person name="Putnam N.H."/>
            <person name="Rokhsar D.S."/>
        </authorList>
    </citation>
    <scope>NUCLEOTIDE SEQUENCE [LARGE SCALE GENOMIC DNA]</scope>
</reference>
<dbReference type="RefSeq" id="XP_009054308.1">
    <property type="nucleotide sequence ID" value="XM_009056060.1"/>
</dbReference>
<dbReference type="CTD" id="20248837"/>
<accession>V4C0Y5</accession>
<keyword evidence="1" id="KW-0472">Membrane</keyword>
<proteinExistence type="predicted"/>
<evidence type="ECO:0000313" key="2">
    <source>
        <dbReference type="EMBL" id="ESO95119.1"/>
    </source>
</evidence>
<keyword evidence="1" id="KW-0812">Transmembrane</keyword>
<feature type="transmembrane region" description="Helical" evidence="1">
    <location>
        <begin position="117"/>
        <end position="143"/>
    </location>
</feature>
<keyword evidence="1" id="KW-1133">Transmembrane helix</keyword>
<gene>
    <name evidence="2" type="ORF">LOTGIDRAFT_232208</name>
</gene>
<organism evidence="2 3">
    <name type="scientific">Lottia gigantea</name>
    <name type="common">Giant owl limpet</name>
    <dbReference type="NCBI Taxonomy" id="225164"/>
    <lineage>
        <taxon>Eukaryota</taxon>
        <taxon>Metazoa</taxon>
        <taxon>Spiralia</taxon>
        <taxon>Lophotrochozoa</taxon>
        <taxon>Mollusca</taxon>
        <taxon>Gastropoda</taxon>
        <taxon>Patellogastropoda</taxon>
        <taxon>Lottioidea</taxon>
        <taxon>Lottiidae</taxon>
        <taxon>Lottia</taxon>
    </lineage>
</organism>
<keyword evidence="3" id="KW-1185">Reference proteome</keyword>
<dbReference type="Proteomes" id="UP000030746">
    <property type="component" value="Unassembled WGS sequence"/>
</dbReference>
<evidence type="ECO:0000313" key="3">
    <source>
        <dbReference type="Proteomes" id="UP000030746"/>
    </source>
</evidence>
<sequence>MTKSSKSTMILTQITIYWTILTFCISGVVEDKPKDETGIPVIDVKGNMGPPIENSSYIKNLALLNKKNHSSRSLQAEYIDYKDMEEEVEDENYFIDDDDLTTAQRFKRHWKRVLSRCLILLAIVIFIVLFCRCLLATVCTFLVPSLKSSCTCLSFLPCCKEEKDTMYVKVQELGKNLGMEINRESYAHLLEICEDEGMTAVKHVKRV</sequence>
<protein>
    <submittedName>
        <fullName evidence="2">Uncharacterized protein</fullName>
    </submittedName>
</protein>
<dbReference type="HOGENOM" id="CLU_1327706_0_0_1"/>
<dbReference type="KEGG" id="lgi:LOTGIDRAFT_232208"/>
<dbReference type="AlphaFoldDB" id="V4C0Y5"/>
<dbReference type="EMBL" id="KB201701">
    <property type="protein sequence ID" value="ESO95119.1"/>
    <property type="molecule type" value="Genomic_DNA"/>
</dbReference>